<gene>
    <name evidence="1" type="ORF">GOQ30_12880</name>
</gene>
<sequence length="115" mass="13859">MCHHFKYLTKNKNGFLIYCYKSKAYQLSYKNLNFNLSDYELNSLVRYLKAIDCTYWEKEYENSIYEKKIPIPTLQNNFMILLEPHEVAELLSLLDFNRKSGFLSYNDINYPMNLN</sequence>
<dbReference type="RefSeq" id="WP_140998431.1">
    <property type="nucleotide sequence ID" value="NZ_VDCZ01000010.1"/>
</dbReference>
<dbReference type="Pfam" id="PF20391">
    <property type="entry name" value="DUF6686"/>
    <property type="match status" value="1"/>
</dbReference>
<reference evidence="2" key="1">
    <citation type="submission" date="2019-05" db="EMBL/GenBank/DDBJ databases">
        <title>Flavobacterium profundi sp. nov., isolated from a deep-sea seamount.</title>
        <authorList>
            <person name="Zhang D.-C."/>
        </authorList>
    </citation>
    <scope>NUCLEOTIDE SEQUENCE [LARGE SCALE GENOMIC DNA]</scope>
    <source>
        <strain evidence="2">TP390</strain>
    </source>
</reference>
<organism evidence="1 2">
    <name type="scientific">Flavobacterium profundi</name>
    <dbReference type="NCBI Taxonomy" id="1774945"/>
    <lineage>
        <taxon>Bacteria</taxon>
        <taxon>Pseudomonadati</taxon>
        <taxon>Bacteroidota</taxon>
        <taxon>Flavobacteriia</taxon>
        <taxon>Flavobacteriales</taxon>
        <taxon>Flavobacteriaceae</taxon>
        <taxon>Flavobacterium</taxon>
    </lineage>
</organism>
<dbReference type="Proteomes" id="UP000431264">
    <property type="component" value="Unassembled WGS sequence"/>
</dbReference>
<comment type="caution">
    <text evidence="1">The sequence shown here is derived from an EMBL/GenBank/DDBJ whole genome shotgun (WGS) entry which is preliminary data.</text>
</comment>
<evidence type="ECO:0000313" key="1">
    <source>
        <dbReference type="EMBL" id="MVO10059.1"/>
    </source>
</evidence>
<accession>A0A6I4IT63</accession>
<dbReference type="EMBL" id="WQLW01000010">
    <property type="protein sequence ID" value="MVO10059.1"/>
    <property type="molecule type" value="Genomic_DNA"/>
</dbReference>
<evidence type="ECO:0000313" key="2">
    <source>
        <dbReference type="Proteomes" id="UP000431264"/>
    </source>
</evidence>
<protein>
    <submittedName>
        <fullName evidence="1">Uncharacterized protein</fullName>
    </submittedName>
</protein>
<dbReference type="InterPro" id="IPR046508">
    <property type="entry name" value="DUF6686"/>
</dbReference>
<keyword evidence="2" id="KW-1185">Reference proteome</keyword>
<proteinExistence type="predicted"/>
<name>A0A6I4IT63_9FLAO</name>
<dbReference type="OrthoDB" id="1145224at2"/>
<dbReference type="AlphaFoldDB" id="A0A6I4IT63"/>